<organism evidence="2 3">
    <name type="scientific">Tsukamurella pseudospumae</name>
    <dbReference type="NCBI Taxonomy" id="239498"/>
    <lineage>
        <taxon>Bacteria</taxon>
        <taxon>Bacillati</taxon>
        <taxon>Actinomycetota</taxon>
        <taxon>Actinomycetes</taxon>
        <taxon>Mycobacteriales</taxon>
        <taxon>Tsukamurellaceae</taxon>
        <taxon>Tsukamurella</taxon>
    </lineage>
</organism>
<dbReference type="Pfam" id="PF14230">
    <property type="entry name" value="DUF4333"/>
    <property type="match status" value="2"/>
</dbReference>
<evidence type="ECO:0000259" key="1">
    <source>
        <dbReference type="Pfam" id="PF14230"/>
    </source>
</evidence>
<reference evidence="2 3" key="1">
    <citation type="submission" date="2016-02" db="EMBL/GenBank/DDBJ databases">
        <authorList>
            <person name="Teng J.L."/>
            <person name="Tang Y."/>
            <person name="Huang Y."/>
            <person name="Guo F."/>
            <person name="Wei W."/>
            <person name="Chen J.H."/>
            <person name="Wong S.Y."/>
            <person name="Lau S.K."/>
            <person name="Woo P.C."/>
        </authorList>
    </citation>
    <scope>NUCLEOTIDE SEQUENCE [LARGE SCALE GENOMIC DNA]</scope>
    <source>
        <strain evidence="2 3">JCM 13375</strain>
    </source>
</reference>
<proteinExistence type="predicted"/>
<gene>
    <name evidence="2" type="ORF">AXK61_11550</name>
</gene>
<dbReference type="InterPro" id="IPR025637">
    <property type="entry name" value="DUF4333"/>
</dbReference>
<dbReference type="PROSITE" id="PS51257">
    <property type="entry name" value="PROKAR_LIPOPROTEIN"/>
    <property type="match status" value="1"/>
</dbReference>
<evidence type="ECO:0000313" key="3">
    <source>
        <dbReference type="Proteomes" id="UP000070409"/>
    </source>
</evidence>
<name>A0A137YTA5_9ACTN</name>
<sequence>MAVRALAVVGGGAGVAVLACWSLFSPAQVAREQVESGTLAQVAAAPSDSLRCDGGLRAEVGAAQTCTLSRGGETFAVALTVTRVDGERVDWDSVIDGVPRSGRRVAVSELERRTREALARERPVEALTCDGALSGVVGATQNCALTSDGARHPVTVRVATVDPTRVQWGVTVAG</sequence>
<accession>A0A137YTA5</accession>
<dbReference type="EMBL" id="LSRE01000050">
    <property type="protein sequence ID" value="KXO89232.1"/>
    <property type="molecule type" value="Genomic_DNA"/>
</dbReference>
<feature type="domain" description="DUF4333" evidence="1">
    <location>
        <begin position="101"/>
        <end position="162"/>
    </location>
</feature>
<comment type="caution">
    <text evidence="2">The sequence shown here is derived from an EMBL/GenBank/DDBJ whole genome shotgun (WGS) entry which is preliminary data.</text>
</comment>
<dbReference type="Proteomes" id="UP000070409">
    <property type="component" value="Unassembled WGS sequence"/>
</dbReference>
<feature type="domain" description="DUF4333" evidence="1">
    <location>
        <begin position="15"/>
        <end position="86"/>
    </location>
</feature>
<evidence type="ECO:0000313" key="2">
    <source>
        <dbReference type="EMBL" id="KXO89232.1"/>
    </source>
</evidence>
<keyword evidence="3" id="KW-1185">Reference proteome</keyword>
<protein>
    <recommendedName>
        <fullName evidence="1">DUF4333 domain-containing protein</fullName>
    </recommendedName>
</protein>
<dbReference type="RefSeq" id="WP_068747114.1">
    <property type="nucleotide sequence ID" value="NZ_LSRE01000050.1"/>
</dbReference>